<evidence type="ECO:0000313" key="2">
    <source>
        <dbReference type="EMBL" id="RYV51070.1"/>
    </source>
</evidence>
<keyword evidence="1" id="KW-0472">Membrane</keyword>
<feature type="transmembrane region" description="Helical" evidence="1">
    <location>
        <begin position="178"/>
        <end position="202"/>
    </location>
</feature>
<keyword evidence="3" id="KW-1185">Reference proteome</keyword>
<dbReference type="EMBL" id="SDWW01000022">
    <property type="protein sequence ID" value="RYV51070.1"/>
    <property type="molecule type" value="Genomic_DNA"/>
</dbReference>
<evidence type="ECO:0000313" key="3">
    <source>
        <dbReference type="Proteomes" id="UP000293764"/>
    </source>
</evidence>
<dbReference type="AlphaFoldDB" id="A0A4Q5MZC8"/>
<feature type="transmembrane region" description="Helical" evidence="1">
    <location>
        <begin position="53"/>
        <end position="73"/>
    </location>
</feature>
<reference evidence="2 3" key="1">
    <citation type="submission" date="2019-01" db="EMBL/GenBank/DDBJ databases">
        <title>Novel species of Cellulomonas.</title>
        <authorList>
            <person name="Liu Q."/>
            <person name="Xin Y.-H."/>
        </authorList>
    </citation>
    <scope>NUCLEOTIDE SEQUENCE [LARGE SCALE GENOMIC DNA]</scope>
    <source>
        <strain evidence="2 3">HLT2-17</strain>
    </source>
</reference>
<feature type="transmembrane region" description="Helical" evidence="1">
    <location>
        <begin position="230"/>
        <end position="250"/>
    </location>
</feature>
<organism evidence="2 3">
    <name type="scientific">Pengzhenrongella frigida</name>
    <dbReference type="NCBI Taxonomy" id="1259133"/>
    <lineage>
        <taxon>Bacteria</taxon>
        <taxon>Bacillati</taxon>
        <taxon>Actinomycetota</taxon>
        <taxon>Actinomycetes</taxon>
        <taxon>Micrococcales</taxon>
        <taxon>Pengzhenrongella</taxon>
    </lineage>
</organism>
<evidence type="ECO:0000256" key="1">
    <source>
        <dbReference type="SAM" id="Phobius"/>
    </source>
</evidence>
<proteinExistence type="predicted"/>
<feature type="transmembrane region" description="Helical" evidence="1">
    <location>
        <begin position="262"/>
        <end position="286"/>
    </location>
</feature>
<protein>
    <submittedName>
        <fullName evidence="2">Uncharacterized protein</fullName>
    </submittedName>
</protein>
<sequence>MSGPGGPPMHLVVVLAVVSLPLVIGATLIAVLARRPDPAPSDAAAAARRHAGAVNVLALICLFASMAVGLGVLTGSSADGRQGIYLGLVPAAAGLAFAAVQGLGELTWPRPSGTIRRAPLTRRTTSDVAPGRLRRATWCWSALTAVTLVACGAASDDGRGITRTFTDGSAGAGPFPGWFYGVPLLLATTAVLLASETVLGLVARRPAVMDAAPEWDLGLRRTSSRRLLRGVQLVLGWTAAGVLFIAGAAVHSVGVGGSANGIATGAAGYAAVGIASMVLGVVAWLGSTAAVFLPARPVVADGAAALSPHGLLA</sequence>
<dbReference type="Proteomes" id="UP000293764">
    <property type="component" value="Unassembled WGS sequence"/>
</dbReference>
<feature type="transmembrane region" description="Helical" evidence="1">
    <location>
        <begin position="12"/>
        <end position="33"/>
    </location>
</feature>
<feature type="transmembrane region" description="Helical" evidence="1">
    <location>
        <begin position="85"/>
        <end position="104"/>
    </location>
</feature>
<keyword evidence="1" id="KW-0812">Transmembrane</keyword>
<dbReference type="RefSeq" id="WP_130102640.1">
    <property type="nucleotide sequence ID" value="NZ_SDWW01000022.1"/>
</dbReference>
<comment type="caution">
    <text evidence="2">The sequence shown here is derived from an EMBL/GenBank/DDBJ whole genome shotgun (WGS) entry which is preliminary data.</text>
</comment>
<name>A0A4Q5MZC8_9MICO</name>
<dbReference type="OrthoDB" id="5197533at2"/>
<keyword evidence="1" id="KW-1133">Transmembrane helix</keyword>
<gene>
    <name evidence="2" type="ORF">EUA98_10525</name>
</gene>
<accession>A0A4Q5MZC8</accession>